<name>A0ABT5JED0_RHOTP</name>
<dbReference type="Pfam" id="PF11985">
    <property type="entry name" value="Phage_Mu_Gp27"/>
    <property type="match status" value="1"/>
</dbReference>
<dbReference type="EMBL" id="JAQQLI010000035">
    <property type="protein sequence ID" value="MDC7787982.1"/>
    <property type="molecule type" value="Genomic_DNA"/>
</dbReference>
<protein>
    <submittedName>
        <fullName evidence="2">DUF3486 family protein</fullName>
    </submittedName>
</protein>
<reference evidence="2" key="2">
    <citation type="submission" date="2023-02" db="EMBL/GenBank/DDBJ databases">
        <authorList>
            <person name="Rayyan A."/>
            <person name="Meyer T."/>
            <person name="Kyndt J.A."/>
        </authorList>
    </citation>
    <scope>NUCLEOTIDE SEQUENCE</scope>
    <source>
        <strain evidence="2">DSM 9987</strain>
    </source>
</reference>
<accession>A0ABT5JED0</accession>
<dbReference type="RefSeq" id="WP_272778818.1">
    <property type="nucleotide sequence ID" value="NZ_JAQQLI010000035.1"/>
</dbReference>
<keyword evidence="3" id="KW-1185">Reference proteome</keyword>
<evidence type="ECO:0000256" key="1">
    <source>
        <dbReference type="SAM" id="MobiDB-lite"/>
    </source>
</evidence>
<gene>
    <name evidence="2" type="ORF">PQJ73_20020</name>
</gene>
<comment type="caution">
    <text evidence="2">The sequence shown here is derived from an EMBL/GenBank/DDBJ whole genome shotgun (WGS) entry which is preliminary data.</text>
</comment>
<dbReference type="Proteomes" id="UP001165652">
    <property type="component" value="Unassembled WGS sequence"/>
</dbReference>
<feature type="region of interest" description="Disordered" evidence="1">
    <location>
        <begin position="196"/>
        <end position="216"/>
    </location>
</feature>
<evidence type="ECO:0000313" key="2">
    <source>
        <dbReference type="EMBL" id="MDC7787982.1"/>
    </source>
</evidence>
<dbReference type="InterPro" id="IPR021874">
    <property type="entry name" value="Phage_Mu_Gp27"/>
</dbReference>
<feature type="compositionally biased region" description="Pro residues" evidence="1">
    <location>
        <begin position="205"/>
        <end position="216"/>
    </location>
</feature>
<reference evidence="2" key="1">
    <citation type="journal article" date="2023" name="Microbiol Resour">
        <title>Genome Sequences of Rhodoplanes serenus and Two Thermotolerant Strains, Rhodoplanes tepidamans and 'Rhodoplanes cryptolactis,' Further Refine the Genus.</title>
        <authorList>
            <person name="Rayyan A.A."/>
            <person name="Kyndt J.A."/>
        </authorList>
    </citation>
    <scope>NUCLEOTIDE SEQUENCE</scope>
    <source>
        <strain evidence="2">DSM 9987</strain>
    </source>
</reference>
<organism evidence="2 3">
    <name type="scientific">Rhodoplanes tepidamans</name>
    <name type="common">Rhodoplanes cryptolactis</name>
    <dbReference type="NCBI Taxonomy" id="200616"/>
    <lineage>
        <taxon>Bacteria</taxon>
        <taxon>Pseudomonadati</taxon>
        <taxon>Pseudomonadota</taxon>
        <taxon>Alphaproteobacteria</taxon>
        <taxon>Hyphomicrobiales</taxon>
        <taxon>Nitrobacteraceae</taxon>
        <taxon>Rhodoplanes</taxon>
    </lineage>
</organism>
<evidence type="ECO:0000313" key="3">
    <source>
        <dbReference type="Proteomes" id="UP001165652"/>
    </source>
</evidence>
<sequence>MAQGRGQISALDRLPDWADEAKLWAFGELKKRERTQLDILEEFNARLRAAGLTAGVMDPPQVSRSAFNRASMRLSVLGRRLAEAKEIAAVLAPKLEEAGDDSLTLLVSESIKMLAHEMLSNAGELEADGDTAQMLMFTGRALEHAEKAKRISSDTRVKLESEWRAKTAKTVDAVAKQQGLSADVVEQIKSRILGVAVPTPRTAEPAPPEPPAGDAS</sequence>
<proteinExistence type="predicted"/>